<evidence type="ECO:0000259" key="2">
    <source>
        <dbReference type="Pfam" id="PF20179"/>
    </source>
</evidence>
<comment type="caution">
    <text evidence="3">The sequence shown here is derived from an EMBL/GenBank/DDBJ whole genome shotgun (WGS) entry which is preliminary data.</text>
</comment>
<dbReference type="AlphaFoldDB" id="A0A9W8E6U3"/>
<protein>
    <submittedName>
        <fullName evidence="3">Translational activator for mitochondrial COX1</fullName>
    </submittedName>
</protein>
<name>A0A9W8E6U3_9FUNG</name>
<sequence length="508" mass="57951">MSQLRLPSVPSRLAARIFGTPKHPLTHTSQRTTPSNFRKLPIIHSTDVARCWFHSTQRAPLLDFIFSSKKKSSKEATSTISQPSTSGASVPLLTADNLFHPLSQSPIPTIREKSVFIAEHGCCPVCVESQPFTDRLIRHMTTSHPNDAQGTVPQQQSPENVLTLNKLQSKPPTFECPECGYPTHCSQEHYEQDKANHDKICQWLRETNQDEHDLRSGRAFKEFEFPSTQPEEDVVNLANWDTLLYTRSFPSLVNPRAIRHVTKLLTYPMTMASVIHPLSPYNLTNLLTAEGLRSLAALRTTLGEHVQLRARKDVILDPLRIFVVGARAEAMLPPHVYLQLAHLFPHSPLHIYFVGPEATPPPSLKERHVGVTPQLLLRWEQKVFHEFFHEATPFDPYRDIFFLFSPGIGYPFARSVWQPSLETMIETKCPIFITSYNRPDMTSDLAAIEEDYKDTFDWIMKPGENVFRSLKKEVNLLDLTETSQANQFIYGIRGKKYEVTLEQEDSEQ</sequence>
<reference evidence="3" key="1">
    <citation type="submission" date="2022-07" db="EMBL/GenBank/DDBJ databases">
        <title>Phylogenomic reconstructions and comparative analyses of Kickxellomycotina fungi.</title>
        <authorList>
            <person name="Reynolds N.K."/>
            <person name="Stajich J.E."/>
            <person name="Barry K."/>
            <person name="Grigoriev I.V."/>
            <person name="Crous P."/>
            <person name="Smith M.E."/>
        </authorList>
    </citation>
    <scope>NUCLEOTIDE SEQUENCE</scope>
    <source>
        <strain evidence="3">RSA 1196</strain>
    </source>
</reference>
<dbReference type="SUPFAM" id="SSF144232">
    <property type="entry name" value="HIT/MYND zinc finger-like"/>
    <property type="match status" value="1"/>
</dbReference>
<dbReference type="InterPro" id="IPR046824">
    <property type="entry name" value="Mss51-like_C"/>
</dbReference>
<evidence type="ECO:0000259" key="1">
    <source>
        <dbReference type="Pfam" id="PF13824"/>
    </source>
</evidence>
<organism evidence="3 4">
    <name type="scientific">Dispira parvispora</name>
    <dbReference type="NCBI Taxonomy" id="1520584"/>
    <lineage>
        <taxon>Eukaryota</taxon>
        <taxon>Fungi</taxon>
        <taxon>Fungi incertae sedis</taxon>
        <taxon>Zoopagomycota</taxon>
        <taxon>Kickxellomycotina</taxon>
        <taxon>Dimargaritomycetes</taxon>
        <taxon>Dimargaritales</taxon>
        <taxon>Dimargaritaceae</taxon>
        <taxon>Dispira</taxon>
    </lineage>
</organism>
<accession>A0A9W8E6U3</accession>
<gene>
    <name evidence="3" type="primary">MSS51</name>
    <name evidence="3" type="ORF">IWQ62_002822</name>
</gene>
<dbReference type="Proteomes" id="UP001150925">
    <property type="component" value="Unassembled WGS sequence"/>
</dbReference>
<evidence type="ECO:0000313" key="3">
    <source>
        <dbReference type="EMBL" id="KAJ1964828.1"/>
    </source>
</evidence>
<proteinExistence type="predicted"/>
<dbReference type="Pfam" id="PF20179">
    <property type="entry name" value="MSS51_C"/>
    <property type="match status" value="1"/>
</dbReference>
<dbReference type="EMBL" id="JANBPY010000659">
    <property type="protein sequence ID" value="KAJ1964828.1"/>
    <property type="molecule type" value="Genomic_DNA"/>
</dbReference>
<dbReference type="PANTHER" id="PTHR28069:SF1">
    <property type="entry name" value="PROTEIN MSS51, MITOCHONDRIAL"/>
    <property type="match status" value="1"/>
</dbReference>
<dbReference type="OrthoDB" id="5282002at2759"/>
<feature type="domain" description="Mitochondrial splicing suppressor 51 zinc-finger" evidence="1">
    <location>
        <begin position="123"/>
        <end position="214"/>
    </location>
</feature>
<dbReference type="InterPro" id="IPR032717">
    <property type="entry name" value="Mss51_Znf"/>
</dbReference>
<feature type="domain" description="Mitochondrial splicing suppressor 51-like C-terminal" evidence="2">
    <location>
        <begin position="308"/>
        <end position="475"/>
    </location>
</feature>
<evidence type="ECO:0000313" key="4">
    <source>
        <dbReference type="Proteomes" id="UP001150925"/>
    </source>
</evidence>
<dbReference type="Pfam" id="PF13824">
    <property type="entry name" value="zf-Mss51"/>
    <property type="match status" value="1"/>
</dbReference>
<keyword evidence="4" id="KW-1185">Reference proteome</keyword>
<dbReference type="PANTHER" id="PTHR28069">
    <property type="entry name" value="GH20023P"/>
    <property type="match status" value="1"/>
</dbReference>